<dbReference type="EMBL" id="JAHXCT010000007">
    <property type="protein sequence ID" value="MBW4769970.1"/>
    <property type="molecule type" value="Genomic_DNA"/>
</dbReference>
<protein>
    <submittedName>
        <fullName evidence="2">DUF4435 domain-containing protein</fullName>
    </submittedName>
</protein>
<dbReference type="Proteomes" id="UP000788426">
    <property type="component" value="Unassembled WGS sequence"/>
</dbReference>
<dbReference type="Pfam" id="PF14491">
    <property type="entry name" value="DUF4435"/>
    <property type="match status" value="1"/>
</dbReference>
<sequence length="330" mass="39077">MARTLLNNVNSNYFNALNALKGKTHRQRIVAYVESYDDVSFWRNILDAYENDKRYFEVMLPSHQNLTKGKKRVLANLLQENMGEHMIACVDADYDYLLQGATPTSKTVVNNAFVLHTYAYAIENLQCYAPSLHRLCVMATLNDRNSFHFEQFLESYSKIIYPLFVWNIWHYRKLKYKDFSMSDLLSIIDLGSIDLRNVSKCLEQLELRVNKKVERLQRHLPYALKEYEELKQELRQIGVQSHNTYLYIQGHFLLDNIVLPLLKQVCAKLRTEREREIMRRAVHDVQYNNELSGYKHSVEDVQLLLKRHTGFMQSDIYQKINDDVRRILKI</sequence>
<evidence type="ECO:0000259" key="1">
    <source>
        <dbReference type="Pfam" id="PF14491"/>
    </source>
</evidence>
<keyword evidence="3" id="KW-1185">Reference proteome</keyword>
<dbReference type="InterPro" id="IPR029492">
    <property type="entry name" value="DUF4435"/>
</dbReference>
<proteinExistence type="predicted"/>
<comment type="caution">
    <text evidence="2">The sequence shown here is derived from an EMBL/GenBank/DDBJ whole genome shotgun (WGS) entry which is preliminary data.</text>
</comment>
<feature type="domain" description="DUF4435" evidence="1">
    <location>
        <begin position="28"/>
        <end position="273"/>
    </location>
</feature>
<organism evidence="2 3">
    <name type="scientific">Hoylesella nanceiensis</name>
    <dbReference type="NCBI Taxonomy" id="425941"/>
    <lineage>
        <taxon>Bacteria</taxon>
        <taxon>Pseudomonadati</taxon>
        <taxon>Bacteroidota</taxon>
        <taxon>Bacteroidia</taxon>
        <taxon>Bacteroidales</taxon>
        <taxon>Prevotellaceae</taxon>
        <taxon>Hoylesella</taxon>
    </lineage>
</organism>
<reference evidence="2 3" key="1">
    <citation type="submission" date="2021-07" db="EMBL/GenBank/DDBJ databases">
        <title>Genomic diversity and antimicrobial resistance of Prevotella spp. isolated from chronic lung disease airways.</title>
        <authorList>
            <person name="Webb K.A."/>
            <person name="Olagoke O.S."/>
            <person name="Baird T."/>
            <person name="Neill J."/>
            <person name="Pham A."/>
            <person name="Wells T.J."/>
            <person name="Ramsay K.A."/>
            <person name="Bell S.C."/>
            <person name="Sarovich D.S."/>
            <person name="Price E.P."/>
        </authorList>
    </citation>
    <scope>NUCLEOTIDE SEQUENCE [LARGE SCALE GENOMIC DNA]</scope>
    <source>
        <strain evidence="2 3">SCHI0011.S.12</strain>
    </source>
</reference>
<name>A0ABS6YEH0_9BACT</name>
<accession>A0ABS6YEH0</accession>
<evidence type="ECO:0000313" key="3">
    <source>
        <dbReference type="Proteomes" id="UP000788426"/>
    </source>
</evidence>
<dbReference type="RefSeq" id="WP_219482124.1">
    <property type="nucleotide sequence ID" value="NZ_JAHXCT010000007.1"/>
</dbReference>
<evidence type="ECO:0000313" key="2">
    <source>
        <dbReference type="EMBL" id="MBW4769970.1"/>
    </source>
</evidence>
<gene>
    <name evidence="2" type="ORF">KZO38_09420</name>
</gene>